<evidence type="ECO:0000313" key="5">
    <source>
        <dbReference type="Proteomes" id="UP000272471"/>
    </source>
</evidence>
<gene>
    <name evidence="4" type="ORF">ALQ11_101214</name>
    <name evidence="3" type="ORF">ALQ41_101302</name>
    <name evidence="2" type="ORF">ALQ42_200086</name>
</gene>
<evidence type="ECO:0000313" key="6">
    <source>
        <dbReference type="Proteomes" id="UP000273536"/>
    </source>
</evidence>
<feature type="region of interest" description="Disordered" evidence="1">
    <location>
        <begin position="1"/>
        <end position="54"/>
    </location>
</feature>
<protein>
    <submittedName>
        <fullName evidence="3">Uncharacterized protein</fullName>
    </submittedName>
</protein>
<dbReference type="EMBL" id="RBPT01000530">
    <property type="protein sequence ID" value="RMO35590.1"/>
    <property type="molecule type" value="Genomic_DNA"/>
</dbReference>
<name>A0A0P9TKD8_PSESG</name>
<evidence type="ECO:0000313" key="2">
    <source>
        <dbReference type="EMBL" id="RMO28417.1"/>
    </source>
</evidence>
<feature type="compositionally biased region" description="Low complexity" evidence="1">
    <location>
        <begin position="1"/>
        <end position="14"/>
    </location>
</feature>
<reference evidence="5 6" key="1">
    <citation type="submission" date="2018-08" db="EMBL/GenBank/DDBJ databases">
        <title>Recombination of ecologically and evolutionarily significant loci maintains genetic cohesion in the Pseudomonas syringae species complex.</title>
        <authorList>
            <person name="Dillon M."/>
            <person name="Thakur S."/>
            <person name="Almeida R.N.D."/>
            <person name="Weir B.S."/>
            <person name="Guttman D.S."/>
        </authorList>
    </citation>
    <scope>NUCLEOTIDE SEQUENCE [LARGE SCALE GENOMIC DNA]</scope>
    <source>
        <strain evidence="4 5">ICMP 4182</strain>
        <strain evidence="2 6">ICMP 6372</strain>
        <strain evidence="3 7">ICMP 867</strain>
    </source>
</reference>
<dbReference type="EMBL" id="RBPS01000400">
    <property type="protein sequence ID" value="RMO28417.1"/>
    <property type="molecule type" value="Genomic_DNA"/>
</dbReference>
<feature type="compositionally biased region" description="Polar residues" evidence="1">
    <location>
        <begin position="15"/>
        <end position="54"/>
    </location>
</feature>
<dbReference type="RefSeq" id="WP_080571011.1">
    <property type="nucleotide sequence ID" value="NZ_LGLL01000105.1"/>
</dbReference>
<evidence type="ECO:0000256" key="1">
    <source>
        <dbReference type="SAM" id="MobiDB-lite"/>
    </source>
</evidence>
<evidence type="ECO:0000313" key="7">
    <source>
        <dbReference type="Proteomes" id="UP000280599"/>
    </source>
</evidence>
<proteinExistence type="predicted"/>
<comment type="caution">
    <text evidence="3">The sequence shown here is derived from an EMBL/GenBank/DDBJ whole genome shotgun (WGS) entry which is preliminary data.</text>
</comment>
<dbReference type="AlphaFoldDB" id="A0A0P9TKD8"/>
<evidence type="ECO:0000313" key="4">
    <source>
        <dbReference type="EMBL" id="RMQ21909.1"/>
    </source>
</evidence>
<accession>A0A0P9TKD8</accession>
<dbReference type="Proteomes" id="UP000280599">
    <property type="component" value="Unassembled WGS sequence"/>
</dbReference>
<dbReference type="Proteomes" id="UP000273536">
    <property type="component" value="Unassembled WGS sequence"/>
</dbReference>
<sequence length="54" mass="5907">MTKKTSGSQQSSSQRTQANHRSDTLNVNKGTSGSNITNSRVHGNRGKQLNHNQK</sequence>
<dbReference type="Proteomes" id="UP000272471">
    <property type="component" value="Unassembled WGS sequence"/>
</dbReference>
<evidence type="ECO:0000313" key="3">
    <source>
        <dbReference type="EMBL" id="RMO35590.1"/>
    </source>
</evidence>
<organism evidence="3 7">
    <name type="scientific">Pseudomonas savastanoi pv. glycinea</name>
    <name type="common">Pseudomonas syringae pv. glycinea</name>
    <dbReference type="NCBI Taxonomy" id="318"/>
    <lineage>
        <taxon>Bacteria</taxon>
        <taxon>Pseudomonadati</taxon>
        <taxon>Pseudomonadota</taxon>
        <taxon>Gammaproteobacteria</taxon>
        <taxon>Pseudomonadales</taxon>
        <taxon>Pseudomonadaceae</taxon>
        <taxon>Pseudomonas</taxon>
    </lineage>
</organism>
<dbReference type="EMBL" id="RBQX01000017">
    <property type="protein sequence ID" value="RMQ21909.1"/>
    <property type="molecule type" value="Genomic_DNA"/>
</dbReference>